<comment type="caution">
    <text evidence="1">The sequence shown here is derived from an EMBL/GenBank/DDBJ whole genome shotgun (WGS) entry which is preliminary data.</text>
</comment>
<dbReference type="Pfam" id="PF08843">
    <property type="entry name" value="AbiEii"/>
    <property type="match status" value="1"/>
</dbReference>
<gene>
    <name evidence="1" type="ORF">A3E44_05170</name>
</gene>
<evidence type="ECO:0000313" key="1">
    <source>
        <dbReference type="EMBL" id="OGM53780.1"/>
    </source>
</evidence>
<dbReference type="EMBL" id="MGGW01000020">
    <property type="protein sequence ID" value="OGM53780.1"/>
    <property type="molecule type" value="Genomic_DNA"/>
</dbReference>
<dbReference type="Proteomes" id="UP000178603">
    <property type="component" value="Unassembled WGS sequence"/>
</dbReference>
<accession>A0A1F8AQ67</accession>
<dbReference type="AlphaFoldDB" id="A0A1F8AQ67"/>
<sequence>MNKNRFKVFNKLRAFKNMGVLGGGTALALQVGHRVSFDFDIFSYHALPGHLWKDAKKVLGQDCEKLLDFEDQLNLITPGGVEVTFFHDEYQPLFKAIKTNFIDLMDLRDIACNKAYIIGRRPKWRDYVDIYFLLKDKKISLDQLLKLSIRKFKNDFSKRLFLQQLVYYSDITDYKIEFLKDEISPDKIKVFLEGEVSRYKTREL</sequence>
<name>A0A1F8AQ67_9BACT</name>
<dbReference type="InterPro" id="IPR014942">
    <property type="entry name" value="AbiEii"/>
</dbReference>
<protein>
    <recommendedName>
        <fullName evidence="3">Nucleotidyl transferase AbiEii/AbiGii toxin family protein</fullName>
    </recommendedName>
</protein>
<proteinExistence type="predicted"/>
<reference evidence="1 2" key="1">
    <citation type="journal article" date="2016" name="Nat. Commun.">
        <title>Thousands of microbial genomes shed light on interconnected biogeochemical processes in an aquifer system.</title>
        <authorList>
            <person name="Anantharaman K."/>
            <person name="Brown C.T."/>
            <person name="Hug L.A."/>
            <person name="Sharon I."/>
            <person name="Castelle C.J."/>
            <person name="Probst A.J."/>
            <person name="Thomas B.C."/>
            <person name="Singh A."/>
            <person name="Wilkins M.J."/>
            <person name="Karaoz U."/>
            <person name="Brodie E.L."/>
            <person name="Williams K.H."/>
            <person name="Hubbard S.S."/>
            <person name="Banfield J.F."/>
        </authorList>
    </citation>
    <scope>NUCLEOTIDE SEQUENCE [LARGE SCALE GENOMIC DNA]</scope>
</reference>
<organism evidence="1 2">
    <name type="scientific">Candidatus Woesebacteria bacterium RIFCSPHIGHO2_12_FULL_41_24</name>
    <dbReference type="NCBI Taxonomy" id="1802510"/>
    <lineage>
        <taxon>Bacteria</taxon>
        <taxon>Candidatus Woeseibacteriota</taxon>
    </lineage>
</organism>
<evidence type="ECO:0008006" key="3">
    <source>
        <dbReference type="Google" id="ProtNLM"/>
    </source>
</evidence>
<evidence type="ECO:0000313" key="2">
    <source>
        <dbReference type="Proteomes" id="UP000178603"/>
    </source>
</evidence>